<dbReference type="GO" id="GO:0003678">
    <property type="term" value="F:DNA helicase activity"/>
    <property type="evidence" value="ECO:0007669"/>
    <property type="project" value="InterPro"/>
</dbReference>
<dbReference type="InterPro" id="IPR049163">
    <property type="entry name" value="Pif1-like_2B_dom"/>
</dbReference>
<protein>
    <recommendedName>
        <fullName evidence="9">AAA+ ATPase domain-containing protein</fullName>
    </recommendedName>
</protein>
<keyword evidence="3" id="KW-0378">Hydrolase</keyword>
<evidence type="ECO:0000313" key="11">
    <source>
        <dbReference type="Proteomes" id="UP000178323"/>
    </source>
</evidence>
<dbReference type="InterPro" id="IPR051055">
    <property type="entry name" value="PIF1_helicase"/>
</dbReference>
<dbReference type="GO" id="GO:0006281">
    <property type="term" value="P:DNA repair"/>
    <property type="evidence" value="ECO:0007669"/>
    <property type="project" value="InterPro"/>
</dbReference>
<dbReference type="PANTHER" id="PTHR47642">
    <property type="entry name" value="ATP-DEPENDENT DNA HELICASE"/>
    <property type="match status" value="1"/>
</dbReference>
<dbReference type="AlphaFoldDB" id="A0A1F5S4G6"/>
<sequence length="434" mass="48884">MTQNDALEILKMGYNVFLTGPAGSGKTFVLNKFIRYLKENIVPVAVTASTGLAATHLGGTTIHSWSGLGINEELDKKTLKKIVKKGKLRNRILKTAVLIIDEISMLGAAQLDAVDMIVREIRQNDMAFGGMQIIFCGDFFQLPPVKKAGNGNNVFAYQADAWHEADIKACYLEEQHRQKDDSLIKILNDIRRNSISEESMRLVASCRNKAAGASRPAKLFTHNEDVDRTNDEELGKIFEKPYAYNMRFGGKEKFVEFLKKSCLAPERLVLKKGAQVMFIKNNFEEGYVNGTMGKVVGFCEETKFPVVRTFCGKEIAAFPEVWIYEEDGEEIAKIKQIPLRLAWAITVHKSQGMSLDAAEINLGKSFEYGMGYVAISRVRSLDGLHIAGINRMAFEVHKESRHMDEEFIKQSESALCEMRAMGESEIRKRQERFL</sequence>
<dbReference type="PANTHER" id="PTHR47642:SF5">
    <property type="entry name" value="ATP-DEPENDENT DNA HELICASE"/>
    <property type="match status" value="1"/>
</dbReference>
<comment type="caution">
    <text evidence="10">The sequence shown here is derived from an EMBL/GenBank/DDBJ whole genome shotgun (WGS) entry which is preliminary data.</text>
</comment>
<accession>A0A1F5S4G6</accession>
<dbReference type="SUPFAM" id="SSF52540">
    <property type="entry name" value="P-loop containing nucleoside triphosphate hydrolases"/>
    <property type="match status" value="2"/>
</dbReference>
<dbReference type="Pfam" id="PF05970">
    <property type="entry name" value="PIF1"/>
    <property type="match status" value="1"/>
</dbReference>
<dbReference type="InterPro" id="IPR027417">
    <property type="entry name" value="P-loop_NTPase"/>
</dbReference>
<keyword evidence="5" id="KW-0067">ATP-binding</keyword>
<gene>
    <name evidence="10" type="ORF">A2Y83_01285</name>
</gene>
<keyword evidence="8" id="KW-0413">Isomerase</keyword>
<dbReference type="InterPro" id="IPR003593">
    <property type="entry name" value="AAA+_ATPase"/>
</dbReference>
<evidence type="ECO:0000256" key="8">
    <source>
        <dbReference type="ARBA" id="ARBA00023235"/>
    </source>
</evidence>
<dbReference type="GO" id="GO:0000723">
    <property type="term" value="P:telomere maintenance"/>
    <property type="evidence" value="ECO:0007669"/>
    <property type="project" value="InterPro"/>
</dbReference>
<dbReference type="SMART" id="SM00382">
    <property type="entry name" value="AAA"/>
    <property type="match status" value="1"/>
</dbReference>
<dbReference type="Proteomes" id="UP000178323">
    <property type="component" value="Unassembled WGS sequence"/>
</dbReference>
<keyword evidence="7" id="KW-0234">DNA repair</keyword>
<dbReference type="InterPro" id="IPR010285">
    <property type="entry name" value="DNA_helicase_pif1-like_DEAD"/>
</dbReference>
<evidence type="ECO:0000256" key="3">
    <source>
        <dbReference type="ARBA" id="ARBA00022801"/>
    </source>
</evidence>
<organism evidence="10 11">
    <name type="scientific">Candidatus Falkowbacteria bacterium RBG_13_39_14</name>
    <dbReference type="NCBI Taxonomy" id="1797985"/>
    <lineage>
        <taxon>Bacteria</taxon>
        <taxon>Candidatus Falkowiibacteriota</taxon>
    </lineage>
</organism>
<feature type="non-terminal residue" evidence="10">
    <location>
        <position position="434"/>
    </location>
</feature>
<dbReference type="EMBL" id="MFFS01000057">
    <property type="protein sequence ID" value="OGF21575.1"/>
    <property type="molecule type" value="Genomic_DNA"/>
</dbReference>
<evidence type="ECO:0000313" key="10">
    <source>
        <dbReference type="EMBL" id="OGF21575.1"/>
    </source>
</evidence>
<dbReference type="CDD" id="cd18809">
    <property type="entry name" value="SF1_C_RecD"/>
    <property type="match status" value="1"/>
</dbReference>
<dbReference type="STRING" id="1797985.A2Y83_01285"/>
<keyword evidence="2" id="KW-0227">DNA damage</keyword>
<feature type="domain" description="AAA+ ATPase" evidence="9">
    <location>
        <begin position="12"/>
        <end position="230"/>
    </location>
</feature>
<keyword evidence="1" id="KW-0547">Nucleotide-binding</keyword>
<evidence type="ECO:0000256" key="7">
    <source>
        <dbReference type="ARBA" id="ARBA00023204"/>
    </source>
</evidence>
<keyword evidence="6" id="KW-0238">DNA-binding</keyword>
<dbReference type="Pfam" id="PF21530">
    <property type="entry name" value="Pif1_2B_dom"/>
    <property type="match status" value="1"/>
</dbReference>
<evidence type="ECO:0000256" key="1">
    <source>
        <dbReference type="ARBA" id="ARBA00022741"/>
    </source>
</evidence>
<dbReference type="Gene3D" id="3.40.50.300">
    <property type="entry name" value="P-loop containing nucleotide triphosphate hydrolases"/>
    <property type="match status" value="1"/>
</dbReference>
<dbReference type="CDD" id="cd18037">
    <property type="entry name" value="DEXSc_Pif1_like"/>
    <property type="match status" value="1"/>
</dbReference>
<evidence type="ECO:0000256" key="2">
    <source>
        <dbReference type="ARBA" id="ARBA00022763"/>
    </source>
</evidence>
<reference evidence="10 11" key="1">
    <citation type="journal article" date="2016" name="Nat. Commun.">
        <title>Thousands of microbial genomes shed light on interconnected biogeochemical processes in an aquifer system.</title>
        <authorList>
            <person name="Anantharaman K."/>
            <person name="Brown C.T."/>
            <person name="Hug L.A."/>
            <person name="Sharon I."/>
            <person name="Castelle C.J."/>
            <person name="Probst A.J."/>
            <person name="Thomas B.C."/>
            <person name="Singh A."/>
            <person name="Wilkins M.J."/>
            <person name="Karaoz U."/>
            <person name="Brodie E.L."/>
            <person name="Williams K.H."/>
            <person name="Hubbard S.S."/>
            <person name="Banfield J.F."/>
        </authorList>
    </citation>
    <scope>NUCLEOTIDE SEQUENCE [LARGE SCALE GENOMIC DNA]</scope>
</reference>
<proteinExistence type="predicted"/>
<name>A0A1F5S4G6_9BACT</name>
<keyword evidence="4" id="KW-0347">Helicase</keyword>
<evidence type="ECO:0000256" key="6">
    <source>
        <dbReference type="ARBA" id="ARBA00023125"/>
    </source>
</evidence>
<evidence type="ECO:0000256" key="5">
    <source>
        <dbReference type="ARBA" id="ARBA00022840"/>
    </source>
</evidence>
<evidence type="ECO:0000256" key="4">
    <source>
        <dbReference type="ARBA" id="ARBA00022806"/>
    </source>
</evidence>
<evidence type="ECO:0000259" key="9">
    <source>
        <dbReference type="SMART" id="SM00382"/>
    </source>
</evidence>